<evidence type="ECO:0000259" key="1">
    <source>
        <dbReference type="Pfam" id="PF01592"/>
    </source>
</evidence>
<dbReference type="SUPFAM" id="SSF82649">
    <property type="entry name" value="SufE/NifU"/>
    <property type="match status" value="1"/>
</dbReference>
<dbReference type="EMBL" id="CP148066">
    <property type="protein sequence ID" value="WXL28149.1"/>
    <property type="molecule type" value="Genomic_DNA"/>
</dbReference>
<protein>
    <submittedName>
        <fullName evidence="2">SUF system NifU family Fe-S cluster assembly protein</fullName>
    </submittedName>
</protein>
<keyword evidence="3" id="KW-1185">Reference proteome</keyword>
<evidence type="ECO:0000313" key="3">
    <source>
        <dbReference type="Proteomes" id="UP001460679"/>
    </source>
</evidence>
<dbReference type="RefSeq" id="WP_205498376.1">
    <property type="nucleotide sequence ID" value="NZ_CP148066.1"/>
</dbReference>
<dbReference type="Gene3D" id="3.90.1010.10">
    <property type="match status" value="1"/>
</dbReference>
<feature type="domain" description="NIF system FeS cluster assembly NifU N-terminal" evidence="1">
    <location>
        <begin position="12"/>
        <end position="125"/>
    </location>
</feature>
<dbReference type="Pfam" id="PF01592">
    <property type="entry name" value="NifU_N"/>
    <property type="match status" value="1"/>
</dbReference>
<dbReference type="NCBIfam" id="TIGR01994">
    <property type="entry name" value="SUF_scaf_2"/>
    <property type="match status" value="1"/>
</dbReference>
<reference evidence="2" key="1">
    <citation type="submission" date="2024-03" db="EMBL/GenBank/DDBJ databases">
        <title>Complete genome sequence of Mycoplasma gypis type strain B1/T1.</title>
        <authorList>
            <person name="Spergser J."/>
        </authorList>
    </citation>
    <scope>NUCLEOTIDE SEQUENCE [LARGE SCALE GENOMIC DNA]</scope>
    <source>
        <strain evidence="2">B1/T1</strain>
    </source>
</reference>
<sequence length="142" mass="16328">MTSYSNDQKREIIYSHYLEPKFKSDKNLPLKAFAYSRSGCADNLELSVEIKDNKVVDANFIGEGCSIFVASTDIMLETIVGKSLDEVKEIILNFQKMINKEDHDKKNLEKLVVFENVKTHMNRVECASLIIRTIEEVIHNEK</sequence>
<dbReference type="InterPro" id="IPR002871">
    <property type="entry name" value="NIF_FeS_clus_asmbl_NifU_N"/>
</dbReference>
<gene>
    <name evidence="2" type="ORF">WG616_02140</name>
</gene>
<organism evidence="2 3">
    <name type="scientific">[Mycoplasma] gypis</name>
    <dbReference type="NCBI Taxonomy" id="92404"/>
    <lineage>
        <taxon>Bacteria</taxon>
        <taxon>Bacillati</taxon>
        <taxon>Mycoplasmatota</taxon>
        <taxon>Mycoplasmoidales</taxon>
        <taxon>Metamycoplasmataceae</taxon>
        <taxon>Metamycoplasma</taxon>
    </lineage>
</organism>
<evidence type="ECO:0000313" key="2">
    <source>
        <dbReference type="EMBL" id="WXL28149.1"/>
    </source>
</evidence>
<proteinExistence type="predicted"/>
<dbReference type="Proteomes" id="UP001460679">
    <property type="component" value="Chromosome"/>
</dbReference>
<name>A0ABZ2RSN9_9BACT</name>
<dbReference type="CDD" id="cd06664">
    <property type="entry name" value="IscU_like"/>
    <property type="match status" value="1"/>
</dbReference>
<accession>A0ABZ2RSN9</accession>